<dbReference type="InterPro" id="IPR019148">
    <property type="entry name" value="Nuclear_protein_DGCR14_ESS-2"/>
</dbReference>
<dbReference type="Pfam" id="PF09751">
    <property type="entry name" value="Es2"/>
    <property type="match status" value="1"/>
</dbReference>
<dbReference type="Proteomes" id="UP000054466">
    <property type="component" value="Unassembled WGS sequence"/>
</dbReference>
<dbReference type="VEuPathDB" id="FungiDB:PV07_07145"/>
<protein>
    <recommendedName>
        <fullName evidence="7">Nuclear protein DGCR14</fullName>
    </recommendedName>
</protein>
<feature type="region of interest" description="Disordered" evidence="4">
    <location>
        <begin position="400"/>
        <end position="423"/>
    </location>
</feature>
<gene>
    <name evidence="5" type="ORF">PV07_07145</name>
</gene>
<sequence>MASSQASQALIRRSSVDDVALMPPPPLKRIKRPPKVLDEDEYTKALSDIIARDYFPGLLESQAQHDYLAALDSGNESWIVEAAQKLRQVAAPATGSKRRSARNTRFDRTPSATPRTVGDTPVGYTGSETPVTVAGTEVEEEEERQKQLDTARFSLGSFQAKYTSEDNESFNALLDTQNQKRREKHAHLWTQDQRLPSARQIAHRAREARLLKEREENEAAGKAMIPMTSGATDARLARPDAWKIKRPDNSFMFNVTSVDEDGVQTVQEVKEQNSKAGPKQVVHANTRFPPMQYVDEPGPVPPSPSLNTDIIEQRTAHKRQREGSDLATTTDFPGSETPRVNGYAFVEEDEPENLPSAADPSAPSYRDLLAGQVGDGTPNPFKIGEIRKREDLHLRMLEKQARKKRDKERETVKTPSSVFGAGVKTPSTAAAAAAAAGNMTPAARRLMAKLGGKTPVRTGLELGVGADGVDAKEMWTPGRTPRRRHAGK</sequence>
<evidence type="ECO:0000313" key="5">
    <source>
        <dbReference type="EMBL" id="KIW27407.1"/>
    </source>
</evidence>
<evidence type="ECO:0000313" key="6">
    <source>
        <dbReference type="Proteomes" id="UP000054466"/>
    </source>
</evidence>
<dbReference type="PANTHER" id="PTHR12940">
    <property type="entry name" value="ES-2 PROTEIN - RELATED"/>
    <property type="match status" value="1"/>
</dbReference>
<dbReference type="EMBL" id="KN847043">
    <property type="protein sequence ID" value="KIW27407.1"/>
    <property type="molecule type" value="Genomic_DNA"/>
</dbReference>
<comment type="subcellular location">
    <subcellularLocation>
        <location evidence="1">Nucleus</location>
    </subcellularLocation>
</comment>
<dbReference type="STRING" id="569365.A0A0D2AQP0"/>
<feature type="region of interest" description="Disordered" evidence="4">
    <location>
        <begin position="89"/>
        <end position="137"/>
    </location>
</feature>
<evidence type="ECO:0000256" key="4">
    <source>
        <dbReference type="SAM" id="MobiDB-lite"/>
    </source>
</evidence>
<evidence type="ECO:0008006" key="7">
    <source>
        <dbReference type="Google" id="ProtNLM"/>
    </source>
</evidence>
<dbReference type="GO" id="GO:0071013">
    <property type="term" value="C:catalytic step 2 spliceosome"/>
    <property type="evidence" value="ECO:0007669"/>
    <property type="project" value="TreeGrafter"/>
</dbReference>
<organism evidence="5 6">
    <name type="scientific">Cladophialophora immunda</name>
    <dbReference type="NCBI Taxonomy" id="569365"/>
    <lineage>
        <taxon>Eukaryota</taxon>
        <taxon>Fungi</taxon>
        <taxon>Dikarya</taxon>
        <taxon>Ascomycota</taxon>
        <taxon>Pezizomycotina</taxon>
        <taxon>Eurotiomycetes</taxon>
        <taxon>Chaetothyriomycetidae</taxon>
        <taxon>Chaetothyriales</taxon>
        <taxon>Herpotrichiellaceae</taxon>
        <taxon>Cladophialophora</taxon>
    </lineage>
</organism>
<dbReference type="HOGENOM" id="CLU_024820_0_0_1"/>
<comment type="similarity">
    <text evidence="2">Belongs to the ESS2 family.</text>
</comment>
<evidence type="ECO:0000256" key="3">
    <source>
        <dbReference type="ARBA" id="ARBA00023242"/>
    </source>
</evidence>
<dbReference type="GeneID" id="27346339"/>
<reference evidence="5 6" key="1">
    <citation type="submission" date="2015-01" db="EMBL/GenBank/DDBJ databases">
        <title>The Genome Sequence of Cladophialophora immunda CBS83496.</title>
        <authorList>
            <consortium name="The Broad Institute Genomics Platform"/>
            <person name="Cuomo C."/>
            <person name="de Hoog S."/>
            <person name="Gorbushina A."/>
            <person name="Stielow B."/>
            <person name="Teixiera M."/>
            <person name="Abouelleil A."/>
            <person name="Chapman S.B."/>
            <person name="Priest M."/>
            <person name="Young S.K."/>
            <person name="Wortman J."/>
            <person name="Nusbaum C."/>
            <person name="Birren B."/>
        </authorList>
    </citation>
    <scope>NUCLEOTIDE SEQUENCE [LARGE SCALE GENOMIC DNA]</scope>
    <source>
        <strain evidence="5 6">CBS 83496</strain>
    </source>
</reference>
<feature type="region of interest" description="Disordered" evidence="4">
    <location>
        <begin position="1"/>
        <end position="35"/>
    </location>
</feature>
<evidence type="ECO:0000256" key="1">
    <source>
        <dbReference type="ARBA" id="ARBA00004123"/>
    </source>
</evidence>
<dbReference type="OrthoDB" id="19679at2759"/>
<keyword evidence="6" id="KW-1185">Reference proteome</keyword>
<dbReference type="RefSeq" id="XP_016247623.1">
    <property type="nucleotide sequence ID" value="XM_016394204.1"/>
</dbReference>
<accession>A0A0D2AQP0</accession>
<name>A0A0D2AQP0_9EURO</name>
<feature type="region of interest" description="Disordered" evidence="4">
    <location>
        <begin position="315"/>
        <end position="338"/>
    </location>
</feature>
<keyword evidence="3" id="KW-0539">Nucleus</keyword>
<evidence type="ECO:0000256" key="2">
    <source>
        <dbReference type="ARBA" id="ARBA00009072"/>
    </source>
</evidence>
<dbReference type="AlphaFoldDB" id="A0A0D2AQP0"/>
<dbReference type="PANTHER" id="PTHR12940:SF0">
    <property type="entry name" value="SPLICING FACTOR ESS-2 HOMOLOG"/>
    <property type="match status" value="1"/>
</dbReference>
<proteinExistence type="inferred from homology"/>